<keyword evidence="9" id="KW-0732">Signal</keyword>
<accession>A0A0D2NZ90</accession>
<comment type="similarity">
    <text evidence="1 8">Belongs to the polysaccharide lyase 1 family.</text>
</comment>
<dbReference type="SMART" id="SM00656">
    <property type="entry name" value="Amb_all"/>
    <property type="match status" value="1"/>
</dbReference>
<dbReference type="Gene3D" id="2.160.20.10">
    <property type="entry name" value="Single-stranded right-handed beta-helix, Pectin lyase-like"/>
    <property type="match status" value="1"/>
</dbReference>
<dbReference type="InterPro" id="IPR012334">
    <property type="entry name" value="Pectin_lyas_fold"/>
</dbReference>
<comment type="function">
    <text evidence="6">Pectinolytic enzymes consist of four classes of enzymes: pectin lyase, polygalacturonase, pectin methylesterase and rhamnogalacturonase. Among pectinolytic enzymes, pectin lyase is the most important in depolymerization of pectin, since it cleaves internal glycosidic bonds of highly methylated pectins.</text>
</comment>
<dbReference type="PANTHER" id="PTHR31683">
    <property type="entry name" value="PECTATE LYASE 18-RELATED"/>
    <property type="match status" value="1"/>
</dbReference>
<keyword evidence="12" id="KW-1185">Reference proteome</keyword>
<dbReference type="OrthoDB" id="1637350at2759"/>
<dbReference type="AlphaFoldDB" id="A0A0D2NZ90"/>
<keyword evidence="3" id="KW-0325">Glycoprotein</keyword>
<evidence type="ECO:0000256" key="7">
    <source>
        <dbReference type="ARBA" id="ARBA00039082"/>
    </source>
</evidence>
<dbReference type="InterPro" id="IPR011050">
    <property type="entry name" value="Pectin_lyase_fold/virulence"/>
</dbReference>
<organism evidence="11 12">
    <name type="scientific">Hypholoma sublateritium (strain FD-334 SS-4)</name>
    <dbReference type="NCBI Taxonomy" id="945553"/>
    <lineage>
        <taxon>Eukaryota</taxon>
        <taxon>Fungi</taxon>
        <taxon>Dikarya</taxon>
        <taxon>Basidiomycota</taxon>
        <taxon>Agaricomycotina</taxon>
        <taxon>Agaricomycetes</taxon>
        <taxon>Agaricomycetidae</taxon>
        <taxon>Agaricales</taxon>
        <taxon>Agaricineae</taxon>
        <taxon>Strophariaceae</taxon>
        <taxon>Hypholoma</taxon>
    </lineage>
</organism>
<evidence type="ECO:0000256" key="9">
    <source>
        <dbReference type="SAM" id="SignalP"/>
    </source>
</evidence>
<dbReference type="STRING" id="945553.A0A0D2NZ90"/>
<feature type="domain" description="Pectate lyase" evidence="10">
    <location>
        <begin position="96"/>
        <end position="306"/>
    </location>
</feature>
<dbReference type="GO" id="GO:0005576">
    <property type="term" value="C:extracellular region"/>
    <property type="evidence" value="ECO:0007669"/>
    <property type="project" value="UniProtKB-SubCell"/>
</dbReference>
<dbReference type="InterPro" id="IPR002022">
    <property type="entry name" value="Pec_lyase"/>
</dbReference>
<dbReference type="EMBL" id="KN817719">
    <property type="protein sequence ID" value="KJA13725.1"/>
    <property type="molecule type" value="Genomic_DNA"/>
</dbReference>
<evidence type="ECO:0000259" key="10">
    <source>
        <dbReference type="SMART" id="SM00656"/>
    </source>
</evidence>
<evidence type="ECO:0000313" key="12">
    <source>
        <dbReference type="Proteomes" id="UP000054270"/>
    </source>
</evidence>
<name>A0A0D2NZ90_HYPSF</name>
<sequence>MWPSYKAYIVFLVTLASAADNALAVGTAFGLATGTTGGGSATAATPTSLAQLTTWLSDSTARVIVLDRIFDYTSAEGTVTGAGCAPWTCTPSPQFAINSNNWCTNYEPNAASKTVTYYKAGVTPLAVGSNKTLLGKGSNAGIAGKGLKITGGSNIIIQNLKISNINSMYVWGGDAIQIDGGSKIWIDHNTIQNIGRQMIATGYGAVTQTTISNNVFNGQTSYSATCNGQHYWTAILTGKADQITFALNYLYQTSGRGPHVGGIGGYYQNIHLYNNYFVSSKGHAVDPEVGAKVLLEGNYFNSVVTPVLSGGTAIGQAYAPVTAAQAAACSTLLGRKCVINAAVSSGALPGVATDTGVLSGFIASTFKSATILAASAVPAYVQANSGVGKVN</sequence>
<dbReference type="SUPFAM" id="SSF51126">
    <property type="entry name" value="Pectin lyase-like"/>
    <property type="match status" value="1"/>
</dbReference>
<dbReference type="GO" id="GO:0000272">
    <property type="term" value="P:polysaccharide catabolic process"/>
    <property type="evidence" value="ECO:0007669"/>
    <property type="project" value="UniProtKB-KW"/>
</dbReference>
<feature type="signal peptide" evidence="9">
    <location>
        <begin position="1"/>
        <end position="18"/>
    </location>
</feature>
<comment type="catalytic activity">
    <reaction evidence="5">
        <text>Eliminative cleavage of (1-&gt;4)-alpha-D-galacturonan methyl ester to give oligosaccharides with 4-deoxy-6-O-methyl-alpha-D-galact-4-enuronosyl groups at their non-reducing ends.</text>
        <dbReference type="EC" id="4.2.2.10"/>
    </reaction>
</comment>
<reference evidence="12" key="1">
    <citation type="submission" date="2014-04" db="EMBL/GenBank/DDBJ databases">
        <title>Evolutionary Origins and Diversification of the Mycorrhizal Mutualists.</title>
        <authorList>
            <consortium name="DOE Joint Genome Institute"/>
            <consortium name="Mycorrhizal Genomics Consortium"/>
            <person name="Kohler A."/>
            <person name="Kuo A."/>
            <person name="Nagy L.G."/>
            <person name="Floudas D."/>
            <person name="Copeland A."/>
            <person name="Barry K.W."/>
            <person name="Cichocki N."/>
            <person name="Veneault-Fourrey C."/>
            <person name="LaButti K."/>
            <person name="Lindquist E.A."/>
            <person name="Lipzen A."/>
            <person name="Lundell T."/>
            <person name="Morin E."/>
            <person name="Murat C."/>
            <person name="Riley R."/>
            <person name="Ohm R."/>
            <person name="Sun H."/>
            <person name="Tunlid A."/>
            <person name="Henrissat B."/>
            <person name="Grigoriev I.V."/>
            <person name="Hibbett D.S."/>
            <person name="Martin F."/>
        </authorList>
    </citation>
    <scope>NUCLEOTIDE SEQUENCE [LARGE SCALE GENOMIC DNA]</scope>
    <source>
        <strain evidence="12">FD-334 SS-4</strain>
    </source>
</reference>
<keyword evidence="2" id="KW-1015">Disulfide bond</keyword>
<dbReference type="Pfam" id="PF00544">
    <property type="entry name" value="Pectate_lyase_4"/>
    <property type="match status" value="1"/>
</dbReference>
<protein>
    <recommendedName>
        <fullName evidence="7">pectin lyase</fullName>
        <ecNumber evidence="7">4.2.2.10</ecNumber>
    </recommendedName>
</protein>
<proteinExistence type="inferred from homology"/>
<evidence type="ECO:0000256" key="3">
    <source>
        <dbReference type="ARBA" id="ARBA00023180"/>
    </source>
</evidence>
<keyword evidence="8" id="KW-0624">Polysaccharide degradation</keyword>
<dbReference type="PANTHER" id="PTHR31683:SF67">
    <property type="entry name" value="PECTIN LYASE F-RELATED"/>
    <property type="match status" value="1"/>
</dbReference>
<dbReference type="GO" id="GO:0030570">
    <property type="term" value="F:pectate lyase activity"/>
    <property type="evidence" value="ECO:0007669"/>
    <property type="project" value="InterPro"/>
</dbReference>
<evidence type="ECO:0000256" key="1">
    <source>
        <dbReference type="ARBA" id="ARBA00010980"/>
    </source>
</evidence>
<evidence type="ECO:0000256" key="5">
    <source>
        <dbReference type="ARBA" id="ARBA00036818"/>
    </source>
</evidence>
<keyword evidence="4 8" id="KW-0456">Lyase</keyword>
<dbReference type="InterPro" id="IPR045032">
    <property type="entry name" value="PEL"/>
</dbReference>
<dbReference type="GO" id="GO:0047490">
    <property type="term" value="F:pectin lyase activity"/>
    <property type="evidence" value="ECO:0007669"/>
    <property type="project" value="UniProtKB-EC"/>
</dbReference>
<dbReference type="Proteomes" id="UP000054270">
    <property type="component" value="Unassembled WGS sequence"/>
</dbReference>
<keyword evidence="8" id="KW-0964">Secreted</keyword>
<dbReference type="OMA" id="DWCGSYP"/>
<gene>
    <name evidence="11" type="ORF">HYPSUDRAFT_530802</name>
</gene>
<evidence type="ECO:0000256" key="6">
    <source>
        <dbReference type="ARBA" id="ARBA00037631"/>
    </source>
</evidence>
<evidence type="ECO:0000256" key="4">
    <source>
        <dbReference type="ARBA" id="ARBA00023239"/>
    </source>
</evidence>
<evidence type="ECO:0000313" key="11">
    <source>
        <dbReference type="EMBL" id="KJA13725.1"/>
    </source>
</evidence>
<evidence type="ECO:0000256" key="2">
    <source>
        <dbReference type="ARBA" id="ARBA00023157"/>
    </source>
</evidence>
<feature type="chain" id="PRO_5002249010" description="pectin lyase" evidence="9">
    <location>
        <begin position="19"/>
        <end position="391"/>
    </location>
</feature>
<dbReference type="EC" id="4.2.2.10" evidence="7"/>
<evidence type="ECO:0000256" key="8">
    <source>
        <dbReference type="RuleBase" id="RU361173"/>
    </source>
</evidence>
<comment type="subcellular location">
    <subcellularLocation>
        <location evidence="8">Secreted</location>
    </subcellularLocation>
</comment>
<keyword evidence="8" id="KW-0119">Carbohydrate metabolism</keyword>